<evidence type="ECO:0000313" key="2">
    <source>
        <dbReference type="EMBL" id="QPH10974.1"/>
    </source>
</evidence>
<feature type="compositionally biased region" description="Basic residues" evidence="1">
    <location>
        <begin position="220"/>
        <end position="232"/>
    </location>
</feature>
<dbReference type="OrthoDB" id="5404323at2759"/>
<organism evidence="2 3">
    <name type="scientific">Epichloe festucae (strain Fl1)</name>
    <dbReference type="NCBI Taxonomy" id="877507"/>
    <lineage>
        <taxon>Eukaryota</taxon>
        <taxon>Fungi</taxon>
        <taxon>Dikarya</taxon>
        <taxon>Ascomycota</taxon>
        <taxon>Pezizomycotina</taxon>
        <taxon>Sordariomycetes</taxon>
        <taxon>Hypocreomycetidae</taxon>
        <taxon>Hypocreales</taxon>
        <taxon>Clavicipitaceae</taxon>
        <taxon>Epichloe</taxon>
    </lineage>
</organism>
<feature type="region of interest" description="Disordered" evidence="1">
    <location>
        <begin position="395"/>
        <end position="415"/>
    </location>
</feature>
<proteinExistence type="predicted"/>
<feature type="region of interest" description="Disordered" evidence="1">
    <location>
        <begin position="125"/>
        <end position="144"/>
    </location>
</feature>
<gene>
    <name evidence="2" type="ORF">C2857_002510</name>
</gene>
<feature type="compositionally biased region" description="Polar residues" evidence="1">
    <location>
        <begin position="557"/>
        <end position="566"/>
    </location>
</feature>
<dbReference type="Proteomes" id="UP000594364">
    <property type="component" value="Chromosome 5"/>
</dbReference>
<evidence type="ECO:0000313" key="3">
    <source>
        <dbReference type="Proteomes" id="UP000594364"/>
    </source>
</evidence>
<accession>A0A7U3SM91</accession>
<name>A0A7U3SM91_EPIFF</name>
<feature type="region of interest" description="Disordered" evidence="1">
    <location>
        <begin position="189"/>
        <end position="248"/>
    </location>
</feature>
<dbReference type="EMBL" id="CP031389">
    <property type="protein sequence ID" value="QPH10974.1"/>
    <property type="molecule type" value="Genomic_DNA"/>
</dbReference>
<dbReference type="AlphaFoldDB" id="A0A7U3SM91"/>
<protein>
    <submittedName>
        <fullName evidence="2">Uncharacterized protein</fullName>
    </submittedName>
</protein>
<reference evidence="2 3" key="1">
    <citation type="journal article" date="2018" name="PLoS Genet.">
        <title>Repeat elements organise 3D genome structure and mediate transcription in the filamentous fungus Epichloe festucae.</title>
        <authorList>
            <person name="Winter D.J."/>
            <person name="Ganley A.R.D."/>
            <person name="Young C.A."/>
            <person name="Liachko I."/>
            <person name="Schardl C.L."/>
            <person name="Dupont P.Y."/>
            <person name="Berry D."/>
            <person name="Ram A."/>
            <person name="Scott B."/>
            <person name="Cox M.P."/>
        </authorList>
    </citation>
    <scope>NUCLEOTIDE SEQUENCE [LARGE SCALE GENOMIC DNA]</scope>
    <source>
        <strain evidence="2 3">Fl1</strain>
    </source>
</reference>
<sequence>MPTALLINNCPTILICKLVKPRLPRGSKLKAPIGPSPIRPPCLMPPLTQVVGLSTLCVTVLAIRSQLLRRSLSQKTYKQTTISSSSNIMFLHSGASLHGHEYSSIRSPTSPLQPAKRGSLLKTALRPLSTPSDPSEAEHIVTYRRPELYNSRRASSNETQYRPSLVLHQRAASCNLSKKDVAVRFREPGMHQAHSPYASEDDESIAGSELTDGTTDTSIRRKKHRRMPRKSTRYALAQPAPQSRTKQRHLVQIRPRLLLQLQEIGDRRAIPAFDLVPSHIVAGTLIIPKLAKRFPRIFHANAELGQNDVLLVRSDDYGSTPTRLSELLSDDRHVAHHDKEVCAVISALPKGCGNLAELVMEDGSSWLASAMANGSYEFTRADGDGETTTARWARRSNMSTRNSLGSLEPSSAKTSLQDSLQDSRWTFSIIDPSCRRHPIMGSLTAETLEVYDTYTTLSTSSGRFPPSRSLGPEAGIHHNTPGGFTSESRQTIQVSHGQKALMMATASWIRLHQQGWPESSNPKFAKAVPRHRRSVSGDTRGAVRRQTFPSYDEDGSHATSRPNSPDSMHKPPLSKQRPQDGVPARALSTGRAFMKRRSDRMQGLATVDSQGVPLPTFEHKRPSIKSLEKTGCLTRMRQWTSRLFHRRTELPS</sequence>
<evidence type="ECO:0000256" key="1">
    <source>
        <dbReference type="SAM" id="MobiDB-lite"/>
    </source>
</evidence>
<keyword evidence="3" id="KW-1185">Reference proteome</keyword>
<feature type="region of interest" description="Disordered" evidence="1">
    <location>
        <begin position="519"/>
        <end position="585"/>
    </location>
</feature>